<feature type="domain" description="EamA" evidence="8">
    <location>
        <begin position="7"/>
        <end position="137"/>
    </location>
</feature>
<dbReference type="AlphaFoldDB" id="A0A2P8H3S5"/>
<gene>
    <name evidence="9" type="ORF">B0H99_1036</name>
</gene>
<reference evidence="9 10" key="1">
    <citation type="submission" date="2018-03" db="EMBL/GenBank/DDBJ databases">
        <title>Genomic Encyclopedia of Type Strains, Phase III (KMG-III): the genomes of soil and plant-associated and newly described type strains.</title>
        <authorList>
            <person name="Whitman W."/>
        </authorList>
    </citation>
    <scope>NUCLEOTIDE SEQUENCE [LARGE SCALE GENOMIC DNA]</scope>
    <source>
        <strain evidence="9 10">CGMCC 1.12259</strain>
    </source>
</reference>
<evidence type="ECO:0000313" key="9">
    <source>
        <dbReference type="EMBL" id="PSL40874.1"/>
    </source>
</evidence>
<keyword evidence="10" id="KW-1185">Reference proteome</keyword>
<evidence type="ECO:0000256" key="6">
    <source>
        <dbReference type="ARBA" id="ARBA00023136"/>
    </source>
</evidence>
<dbReference type="GO" id="GO:0005886">
    <property type="term" value="C:plasma membrane"/>
    <property type="evidence" value="ECO:0007669"/>
    <property type="project" value="UniProtKB-SubCell"/>
</dbReference>
<dbReference type="PANTHER" id="PTHR42920:SF15">
    <property type="entry name" value="MEMBRANE PROTEIN"/>
    <property type="match status" value="1"/>
</dbReference>
<dbReference type="Proteomes" id="UP000242682">
    <property type="component" value="Unassembled WGS sequence"/>
</dbReference>
<comment type="subcellular location">
    <subcellularLocation>
        <location evidence="1">Cell membrane</location>
        <topology evidence="1">Multi-pass membrane protein</topology>
    </subcellularLocation>
</comment>
<feature type="transmembrane region" description="Helical" evidence="7">
    <location>
        <begin position="269"/>
        <end position="289"/>
    </location>
</feature>
<dbReference type="RefSeq" id="WP_106532388.1">
    <property type="nucleotide sequence ID" value="NZ_PYAT01000003.1"/>
</dbReference>
<dbReference type="InterPro" id="IPR051258">
    <property type="entry name" value="Diverse_Substrate_Transporter"/>
</dbReference>
<evidence type="ECO:0000256" key="1">
    <source>
        <dbReference type="ARBA" id="ARBA00004651"/>
    </source>
</evidence>
<proteinExistence type="inferred from homology"/>
<comment type="caution">
    <text evidence="9">The sequence shown here is derived from an EMBL/GenBank/DDBJ whole genome shotgun (WGS) entry which is preliminary data.</text>
</comment>
<dbReference type="EMBL" id="PYAT01000003">
    <property type="protein sequence ID" value="PSL40874.1"/>
    <property type="molecule type" value="Genomic_DNA"/>
</dbReference>
<dbReference type="InterPro" id="IPR000620">
    <property type="entry name" value="EamA_dom"/>
</dbReference>
<feature type="transmembrane region" description="Helical" evidence="7">
    <location>
        <begin position="65"/>
        <end position="86"/>
    </location>
</feature>
<keyword evidence="4 7" id="KW-0812">Transmembrane</keyword>
<keyword evidence="3" id="KW-1003">Cell membrane</keyword>
<evidence type="ECO:0000259" key="8">
    <source>
        <dbReference type="Pfam" id="PF00892"/>
    </source>
</evidence>
<keyword evidence="6 7" id="KW-0472">Membrane</keyword>
<evidence type="ECO:0000256" key="4">
    <source>
        <dbReference type="ARBA" id="ARBA00022692"/>
    </source>
</evidence>
<organism evidence="9 10">
    <name type="scientific">Planomicrobium soli</name>
    <dbReference type="NCBI Taxonomy" id="1176648"/>
    <lineage>
        <taxon>Bacteria</taxon>
        <taxon>Bacillati</taxon>
        <taxon>Bacillota</taxon>
        <taxon>Bacilli</taxon>
        <taxon>Bacillales</taxon>
        <taxon>Caryophanaceae</taxon>
        <taxon>Planomicrobium</taxon>
    </lineage>
</organism>
<name>A0A2P8H3S5_9BACL</name>
<protein>
    <submittedName>
        <fullName evidence="9">Threonine/homoserine efflux transporter RhtA</fullName>
    </submittedName>
</protein>
<feature type="transmembrane region" description="Helical" evidence="7">
    <location>
        <begin position="150"/>
        <end position="170"/>
    </location>
</feature>
<feature type="transmembrane region" description="Helical" evidence="7">
    <location>
        <begin position="92"/>
        <end position="114"/>
    </location>
</feature>
<feature type="transmembrane region" description="Helical" evidence="7">
    <location>
        <begin position="245"/>
        <end position="263"/>
    </location>
</feature>
<evidence type="ECO:0000256" key="7">
    <source>
        <dbReference type="SAM" id="Phobius"/>
    </source>
</evidence>
<sequence length="304" mass="33342">MRYLYYSILLLTSFLWAGNFVIGKVLTEHASPMTLTSLRWLIAVACLVPLVWWKEKTLLPPKKAVLPLVLMGGTGVVLFNILQFIALEKTSATNVGLISTLNMLSIAIFSGVLLKEKLNGLQILAMFFSLFGVLLVLTKGDAALLMSLDVNSGDLYMLGAVAIWGLYSVFSKWAMAHVSAMFATMYSGIFGLIILLPFNLPSFSVVDPDVSFVFAILYTGVVSTVLCFVLWNIGVQKIGATTSGIFLNFNPVFTALLAFILLGEQMTEIQVIGSVIVISGCYFFTVFGIKKTKKKQLSRPSFQQ</sequence>
<evidence type="ECO:0000256" key="2">
    <source>
        <dbReference type="ARBA" id="ARBA00007362"/>
    </source>
</evidence>
<evidence type="ECO:0000313" key="10">
    <source>
        <dbReference type="Proteomes" id="UP000242682"/>
    </source>
</evidence>
<dbReference type="SUPFAM" id="SSF103481">
    <property type="entry name" value="Multidrug resistance efflux transporter EmrE"/>
    <property type="match status" value="2"/>
</dbReference>
<feature type="transmembrane region" description="Helical" evidence="7">
    <location>
        <begin position="182"/>
        <end position="200"/>
    </location>
</feature>
<comment type="similarity">
    <text evidence="2">Belongs to the EamA transporter family.</text>
</comment>
<keyword evidence="5 7" id="KW-1133">Transmembrane helix</keyword>
<dbReference type="PANTHER" id="PTHR42920">
    <property type="entry name" value="OS03G0707200 PROTEIN-RELATED"/>
    <property type="match status" value="1"/>
</dbReference>
<dbReference type="InterPro" id="IPR037185">
    <property type="entry name" value="EmrE-like"/>
</dbReference>
<evidence type="ECO:0000256" key="3">
    <source>
        <dbReference type="ARBA" id="ARBA00022475"/>
    </source>
</evidence>
<feature type="domain" description="EamA" evidence="8">
    <location>
        <begin position="152"/>
        <end position="285"/>
    </location>
</feature>
<feature type="transmembrane region" description="Helical" evidence="7">
    <location>
        <begin position="212"/>
        <end position="233"/>
    </location>
</feature>
<accession>A0A2P8H3S5</accession>
<dbReference type="Pfam" id="PF00892">
    <property type="entry name" value="EamA"/>
    <property type="match status" value="2"/>
</dbReference>
<evidence type="ECO:0000256" key="5">
    <source>
        <dbReference type="ARBA" id="ARBA00022989"/>
    </source>
</evidence>
<feature type="transmembrane region" description="Helical" evidence="7">
    <location>
        <begin position="33"/>
        <end position="53"/>
    </location>
</feature>
<feature type="transmembrane region" description="Helical" evidence="7">
    <location>
        <begin position="121"/>
        <end position="138"/>
    </location>
</feature>
<dbReference type="OrthoDB" id="510638at2"/>